<gene>
    <name evidence="6" type="ORF">QJ522_17325</name>
</gene>
<comment type="caution">
    <text evidence="6">The sequence shown here is derived from an EMBL/GenBank/DDBJ whole genome shotgun (WGS) entry which is preliminary data.</text>
</comment>
<dbReference type="PROSITE" id="PS51318">
    <property type="entry name" value="TAT"/>
    <property type="match status" value="1"/>
</dbReference>
<evidence type="ECO:0000256" key="3">
    <source>
        <dbReference type="ARBA" id="ARBA00022801"/>
    </source>
</evidence>
<keyword evidence="4" id="KW-0106">Calcium</keyword>
<dbReference type="InterPro" id="IPR050738">
    <property type="entry name" value="Sulfatase"/>
</dbReference>
<evidence type="ECO:0000256" key="4">
    <source>
        <dbReference type="ARBA" id="ARBA00022837"/>
    </source>
</evidence>
<keyword evidence="3 6" id="KW-0378">Hydrolase</keyword>
<keyword evidence="2" id="KW-0479">Metal-binding</keyword>
<dbReference type="PROSITE" id="PS00523">
    <property type="entry name" value="SULFATASE_1"/>
    <property type="match status" value="1"/>
</dbReference>
<dbReference type="Gene3D" id="3.30.1120.10">
    <property type="match status" value="1"/>
</dbReference>
<evidence type="ECO:0000256" key="2">
    <source>
        <dbReference type="ARBA" id="ARBA00022723"/>
    </source>
</evidence>
<dbReference type="GO" id="GO:0004065">
    <property type="term" value="F:arylsulfatase activity"/>
    <property type="evidence" value="ECO:0007669"/>
    <property type="project" value="TreeGrafter"/>
</dbReference>
<name>A0AAW6TYX1_9BACT</name>
<dbReference type="PANTHER" id="PTHR42693">
    <property type="entry name" value="ARYLSULFATASE FAMILY MEMBER"/>
    <property type="match status" value="1"/>
</dbReference>
<sequence length="492" mass="54293">METMNRRDFVKAAGVAGIAALMARLAGARTASPAAGRPNIVLVITDDQGYGELSCHGNPILKTPHLDRLHAQSVRFTDFHVSPTCAPTRAALMTGRHEFRSGVTHTIYERERLGLGATTIVEVLKDAGYATGIFGKWHLGDEEAYQPEKRGFDEVFIHGAGGIGQTYPGSCGDAPGNSYFDPAILHNGTFVKTTGFCTDVFFDRALDWIGAESRKDGPFFAYISTNAPHSPYVCPEAYQRPYLDAGMAAADAAYYGMIANIDDNVGRLLAKLDEWRLSERTLLLFMTDNGHCRGHLYNAGMRAAKGSPYQGGTRVPAFFRRPGTLGRGVDVDALAAHIDLFPTLAEIAGAKIPESVELDGRSLVPLLLDAKADWPDRYLFVHKGRWARGKAAESKYTDCAVRNTRFRLVNNTELYDIADDPGETKNVIDRHPEVVAKMRAAYDRWWDEVLPCMVNEDAVGPTVNPFKERYWRQFGGGPDEALLKRMDPMRTI</sequence>
<keyword evidence="7" id="KW-1185">Reference proteome</keyword>
<accession>A0AAW6TYX1</accession>
<dbReference type="EMBL" id="JASCXX010000025">
    <property type="protein sequence ID" value="MDI6450825.1"/>
    <property type="molecule type" value="Genomic_DNA"/>
</dbReference>
<dbReference type="CDD" id="cd16146">
    <property type="entry name" value="ARS_like"/>
    <property type="match status" value="1"/>
</dbReference>
<dbReference type="RefSeq" id="WP_349246234.1">
    <property type="nucleotide sequence ID" value="NZ_JASCXX010000025.1"/>
</dbReference>
<dbReference type="GO" id="GO:0046872">
    <property type="term" value="F:metal ion binding"/>
    <property type="evidence" value="ECO:0007669"/>
    <property type="project" value="UniProtKB-KW"/>
</dbReference>
<protein>
    <submittedName>
        <fullName evidence="6">Sulfatase-like hydrolase/transferase</fullName>
    </submittedName>
</protein>
<dbReference type="InterPro" id="IPR000917">
    <property type="entry name" value="Sulfatase_N"/>
</dbReference>
<evidence type="ECO:0000313" key="6">
    <source>
        <dbReference type="EMBL" id="MDI6450825.1"/>
    </source>
</evidence>
<dbReference type="InterPro" id="IPR024607">
    <property type="entry name" value="Sulfatase_CS"/>
</dbReference>
<dbReference type="FunFam" id="3.40.720.10:FF:000070">
    <property type="entry name" value="Arylsulfatase A"/>
    <property type="match status" value="1"/>
</dbReference>
<dbReference type="AlphaFoldDB" id="A0AAW6TYX1"/>
<dbReference type="InterPro" id="IPR006311">
    <property type="entry name" value="TAT_signal"/>
</dbReference>
<feature type="domain" description="Sulfatase N-terminal" evidence="5">
    <location>
        <begin position="38"/>
        <end position="349"/>
    </location>
</feature>
<organism evidence="6 7">
    <name type="scientific">Anaerobaca lacustris</name>
    <dbReference type="NCBI Taxonomy" id="3044600"/>
    <lineage>
        <taxon>Bacteria</taxon>
        <taxon>Pseudomonadati</taxon>
        <taxon>Planctomycetota</taxon>
        <taxon>Phycisphaerae</taxon>
        <taxon>Sedimentisphaerales</taxon>
        <taxon>Anaerobacaceae</taxon>
        <taxon>Anaerobaca</taxon>
    </lineage>
</organism>
<dbReference type="InterPro" id="IPR017850">
    <property type="entry name" value="Alkaline_phosphatase_core_sf"/>
</dbReference>
<dbReference type="Proteomes" id="UP001431776">
    <property type="component" value="Unassembled WGS sequence"/>
</dbReference>
<dbReference type="SUPFAM" id="SSF53649">
    <property type="entry name" value="Alkaline phosphatase-like"/>
    <property type="match status" value="1"/>
</dbReference>
<evidence type="ECO:0000256" key="1">
    <source>
        <dbReference type="ARBA" id="ARBA00008779"/>
    </source>
</evidence>
<dbReference type="Pfam" id="PF00884">
    <property type="entry name" value="Sulfatase"/>
    <property type="match status" value="1"/>
</dbReference>
<proteinExistence type="inferred from homology"/>
<dbReference type="Gene3D" id="3.40.720.10">
    <property type="entry name" value="Alkaline Phosphatase, subunit A"/>
    <property type="match status" value="1"/>
</dbReference>
<comment type="similarity">
    <text evidence="1">Belongs to the sulfatase family.</text>
</comment>
<evidence type="ECO:0000259" key="5">
    <source>
        <dbReference type="Pfam" id="PF00884"/>
    </source>
</evidence>
<dbReference type="PANTHER" id="PTHR42693:SF53">
    <property type="entry name" value="ENDO-4-O-SULFATASE"/>
    <property type="match status" value="1"/>
</dbReference>
<reference evidence="6" key="1">
    <citation type="submission" date="2023-05" db="EMBL/GenBank/DDBJ databases">
        <title>Anaerotaeda fermentans gen. nov., sp. nov., a novel anaerobic planctomycete of the new family within the order Sedimentisphaerales isolated from Taman Peninsula, Russia.</title>
        <authorList>
            <person name="Khomyakova M.A."/>
            <person name="Merkel A.Y."/>
            <person name="Slobodkin A.I."/>
        </authorList>
    </citation>
    <scope>NUCLEOTIDE SEQUENCE</scope>
    <source>
        <strain evidence="6">M17dextr</strain>
    </source>
</reference>
<evidence type="ECO:0000313" key="7">
    <source>
        <dbReference type="Proteomes" id="UP001431776"/>
    </source>
</evidence>